<protein>
    <submittedName>
        <fullName evidence="3">Pyruvate ferredoxin oxidoreductase subunit gamma</fullName>
    </submittedName>
</protein>
<keyword evidence="1" id="KW-0560">Oxidoreductase</keyword>
<dbReference type="EMBL" id="AP018712">
    <property type="protein sequence ID" value="BBE29969.1"/>
    <property type="molecule type" value="Genomic_DNA"/>
</dbReference>
<dbReference type="SUPFAM" id="SSF53323">
    <property type="entry name" value="Pyruvate-ferredoxin oxidoreductase, PFOR, domain III"/>
    <property type="match status" value="1"/>
</dbReference>
<evidence type="ECO:0000313" key="4">
    <source>
        <dbReference type="Proteomes" id="UP000516361"/>
    </source>
</evidence>
<dbReference type="AlphaFoldDB" id="A0A7G1G9G4"/>
<sequence>MIEVRWHGRGGQGSFTAARLLGSAAALFENKYSLSFPSFGPERRGAPVLGFTKIDDTKIFDRSEVKESDYVIILDETLINKDILNGIKKGAKIIINTKDASKYTIFNDYEVYAIDATTMALNILKRPITNTAMLGALIGASEVVSLESAKNAIKSEMKESLIEKNIKILEIAYNEIKKAVR</sequence>
<dbReference type="InterPro" id="IPR002869">
    <property type="entry name" value="Pyrv_flavodox_OxRed_cen"/>
</dbReference>
<dbReference type="Pfam" id="PF01558">
    <property type="entry name" value="POR"/>
    <property type="match status" value="1"/>
</dbReference>
<evidence type="ECO:0000259" key="2">
    <source>
        <dbReference type="Pfam" id="PF01558"/>
    </source>
</evidence>
<dbReference type="PANTHER" id="PTHR43366:SF1">
    <property type="entry name" value="PYRUVATE SYNTHASE SUBUNIT PORC"/>
    <property type="match status" value="1"/>
</dbReference>
<reference evidence="3 4" key="1">
    <citation type="submission" date="2018-06" db="EMBL/GenBank/DDBJ databases">
        <title>Genome sequencing of Oceanotoga sp. sy52.</title>
        <authorList>
            <person name="Mori K."/>
        </authorList>
    </citation>
    <scope>NUCLEOTIDE SEQUENCE [LARGE SCALE GENOMIC DNA]</scope>
    <source>
        <strain evidence="4">sy52</strain>
    </source>
</reference>
<dbReference type="InterPro" id="IPR051626">
    <property type="entry name" value="Oxidoreductase_gamma_subunit"/>
</dbReference>
<dbReference type="InterPro" id="IPR019752">
    <property type="entry name" value="Pyrv/ketoisovalerate_OxRed_cat"/>
</dbReference>
<evidence type="ECO:0000313" key="3">
    <source>
        <dbReference type="EMBL" id="BBE29969.1"/>
    </source>
</evidence>
<evidence type="ECO:0000256" key="1">
    <source>
        <dbReference type="ARBA" id="ARBA00023002"/>
    </source>
</evidence>
<keyword evidence="3" id="KW-0670">Pyruvate</keyword>
<dbReference type="PANTHER" id="PTHR43366">
    <property type="entry name" value="PYRUVATE SYNTHASE SUBUNIT PORC"/>
    <property type="match status" value="1"/>
</dbReference>
<dbReference type="Gene3D" id="3.40.920.10">
    <property type="entry name" value="Pyruvate-ferredoxin oxidoreductase, PFOR, domain III"/>
    <property type="match status" value="1"/>
</dbReference>
<proteinExistence type="predicted"/>
<dbReference type="GO" id="GO:0016625">
    <property type="term" value="F:oxidoreductase activity, acting on the aldehyde or oxo group of donors, iron-sulfur protein as acceptor"/>
    <property type="evidence" value="ECO:0007669"/>
    <property type="project" value="InterPro"/>
</dbReference>
<name>A0A7G1G9G4_9BACT</name>
<dbReference type="InterPro" id="IPR011894">
    <property type="entry name" value="PorC_KorC"/>
</dbReference>
<dbReference type="RefSeq" id="WP_190615110.1">
    <property type="nucleotide sequence ID" value="NZ_AP018712.1"/>
</dbReference>
<dbReference type="NCBIfam" id="TIGR02175">
    <property type="entry name" value="PorC_KorC"/>
    <property type="match status" value="1"/>
</dbReference>
<gene>
    <name evidence="3" type="ORF">OSSY52_01100</name>
</gene>
<dbReference type="KEGG" id="ocy:OSSY52_01100"/>
<organism evidence="3 4">
    <name type="scientific">Tepiditoga spiralis</name>
    <dbReference type="NCBI Taxonomy" id="2108365"/>
    <lineage>
        <taxon>Bacteria</taxon>
        <taxon>Thermotogati</taxon>
        <taxon>Thermotogota</taxon>
        <taxon>Thermotogae</taxon>
        <taxon>Petrotogales</taxon>
        <taxon>Petrotogaceae</taxon>
        <taxon>Tepiditoga</taxon>
    </lineage>
</organism>
<dbReference type="InParanoid" id="A0A7G1G9G4"/>
<feature type="domain" description="Pyruvate/ketoisovalerate oxidoreductase catalytic" evidence="2">
    <location>
        <begin position="10"/>
        <end position="173"/>
    </location>
</feature>
<dbReference type="Proteomes" id="UP000516361">
    <property type="component" value="Chromosome"/>
</dbReference>
<accession>A0A7G1G9G4</accession>
<keyword evidence="4" id="KW-1185">Reference proteome</keyword>